<dbReference type="InterPro" id="IPR050566">
    <property type="entry name" value="Deoxyribonucleoside_kinase"/>
</dbReference>
<dbReference type="EMBL" id="WBXO01000011">
    <property type="protein sequence ID" value="KAB2951545.1"/>
    <property type="molecule type" value="Genomic_DNA"/>
</dbReference>
<dbReference type="PANTHER" id="PTHR10513:SF35">
    <property type="entry name" value="DEOXYADENOSINE KINASE"/>
    <property type="match status" value="1"/>
</dbReference>
<dbReference type="GO" id="GO:0005737">
    <property type="term" value="C:cytoplasm"/>
    <property type="evidence" value="ECO:0007669"/>
    <property type="project" value="TreeGrafter"/>
</dbReference>
<evidence type="ECO:0000313" key="5">
    <source>
        <dbReference type="EMBL" id="KAB2951545.1"/>
    </source>
</evidence>
<dbReference type="GO" id="GO:0019136">
    <property type="term" value="F:deoxynucleoside kinase activity"/>
    <property type="evidence" value="ECO:0007669"/>
    <property type="project" value="InterPro"/>
</dbReference>
<evidence type="ECO:0000259" key="4">
    <source>
        <dbReference type="Pfam" id="PF01712"/>
    </source>
</evidence>
<accession>A0A6I0ES12</accession>
<feature type="binding site" evidence="3">
    <location>
        <begin position="145"/>
        <end position="149"/>
    </location>
    <ligand>
        <name>ATP</name>
        <dbReference type="ChEBI" id="CHEBI:30616"/>
    </ligand>
</feature>
<dbReference type="InterPro" id="IPR027417">
    <property type="entry name" value="P-loop_NTPase"/>
</dbReference>
<dbReference type="AlphaFoldDB" id="A0A6I0ES12"/>
<comment type="caution">
    <text evidence="5">The sequence shown here is derived from an EMBL/GenBank/DDBJ whole genome shotgun (WGS) entry which is preliminary data.</text>
</comment>
<dbReference type="PIRSF" id="PIRSF000705">
    <property type="entry name" value="DNK"/>
    <property type="match status" value="1"/>
</dbReference>
<evidence type="ECO:0000256" key="3">
    <source>
        <dbReference type="PIRSR" id="PIRSR000705-3"/>
    </source>
</evidence>
<dbReference type="PANTHER" id="PTHR10513">
    <property type="entry name" value="DEOXYNUCLEOSIDE KINASE"/>
    <property type="match status" value="1"/>
</dbReference>
<reference evidence="5 6" key="1">
    <citation type="submission" date="2019-10" db="EMBL/GenBank/DDBJ databases">
        <title>Whole-genome sequence of the extremophile Heliorestis acidaminivorans DSM 24790.</title>
        <authorList>
            <person name="Kyndt J.A."/>
            <person name="Meyer T.E."/>
        </authorList>
    </citation>
    <scope>NUCLEOTIDE SEQUENCE [LARGE SCALE GENOMIC DNA]</scope>
    <source>
        <strain evidence="5 6">DSM 24790</strain>
    </source>
</reference>
<name>A0A6I0ES12_9FIRM</name>
<sequence length="214" mass="25089">MALNQDKQGQVQIVVDGVTGVGKSSLVQILSEQLNLVAYNEVFEDENQLLHKFFYDRARWAFPMQINFLTNRYKQYREASSMERAIMDRSIYSDAIFARMYRQDGYLTAEEFAVYNNLLQSMLADLQPPRLMVRLKVDTNEAICRIHKRGRCDELDVESAYWERLNYCYDDTYQSYCGANLLTVDVTSMDFVHNSQDRNRLLDKIITAYYESKA</sequence>
<dbReference type="InterPro" id="IPR031314">
    <property type="entry name" value="DNK_dom"/>
</dbReference>
<keyword evidence="3" id="KW-0067">ATP-binding</keyword>
<keyword evidence="6" id="KW-1185">Reference proteome</keyword>
<keyword evidence="3" id="KW-0547">Nucleotide-binding</keyword>
<organism evidence="5 6">
    <name type="scientific">Heliorestis acidaminivorans</name>
    <dbReference type="NCBI Taxonomy" id="553427"/>
    <lineage>
        <taxon>Bacteria</taxon>
        <taxon>Bacillati</taxon>
        <taxon>Bacillota</taxon>
        <taxon>Clostridia</taxon>
        <taxon>Eubacteriales</taxon>
        <taxon>Heliobacteriaceae</taxon>
        <taxon>Heliorestis</taxon>
    </lineage>
</organism>
<gene>
    <name evidence="5" type="ORF">F9B85_12125</name>
</gene>
<dbReference type="Gene3D" id="3.40.50.300">
    <property type="entry name" value="P-loop containing nucleotide triphosphate hydrolases"/>
    <property type="match status" value="1"/>
</dbReference>
<dbReference type="GO" id="GO:0005524">
    <property type="term" value="F:ATP binding"/>
    <property type="evidence" value="ECO:0007669"/>
    <property type="project" value="UniProtKB-KW"/>
</dbReference>
<protein>
    <submittedName>
        <fullName evidence="5">Deoxynucleoside kinase</fullName>
    </submittedName>
</protein>
<evidence type="ECO:0000256" key="2">
    <source>
        <dbReference type="PIRSR" id="PIRSR000705-1"/>
    </source>
</evidence>
<feature type="active site" description="Proton acceptor" evidence="2">
    <location>
        <position position="88"/>
    </location>
</feature>
<proteinExistence type="inferred from homology"/>
<comment type="similarity">
    <text evidence="1">Belongs to the DCK/DGK family.</text>
</comment>
<dbReference type="Pfam" id="PF01712">
    <property type="entry name" value="dNK"/>
    <property type="match status" value="1"/>
</dbReference>
<keyword evidence="5" id="KW-0808">Transferase</keyword>
<dbReference type="Proteomes" id="UP000468766">
    <property type="component" value="Unassembled WGS sequence"/>
</dbReference>
<dbReference type="CDD" id="cd01673">
    <property type="entry name" value="dNK"/>
    <property type="match status" value="1"/>
</dbReference>
<dbReference type="InterPro" id="IPR002624">
    <property type="entry name" value="DCK/DGK"/>
</dbReference>
<feature type="domain" description="Deoxynucleoside kinase" evidence="4">
    <location>
        <begin position="13"/>
        <end position="205"/>
    </location>
</feature>
<dbReference type="RefSeq" id="WP_151621306.1">
    <property type="nucleotide sequence ID" value="NZ_WBXO01000011.1"/>
</dbReference>
<keyword evidence="5" id="KW-0418">Kinase</keyword>
<evidence type="ECO:0000313" key="6">
    <source>
        <dbReference type="Proteomes" id="UP000468766"/>
    </source>
</evidence>
<dbReference type="OrthoDB" id="9776634at2"/>
<dbReference type="SUPFAM" id="SSF52540">
    <property type="entry name" value="P-loop containing nucleoside triphosphate hydrolases"/>
    <property type="match status" value="1"/>
</dbReference>
<evidence type="ECO:0000256" key="1">
    <source>
        <dbReference type="ARBA" id="ARBA00007420"/>
    </source>
</evidence>
<feature type="binding site" evidence="3">
    <location>
        <begin position="17"/>
        <end position="25"/>
    </location>
    <ligand>
        <name>ATP</name>
        <dbReference type="ChEBI" id="CHEBI:30616"/>
    </ligand>
</feature>